<sequence length="354" mass="37022">MRFSSAVVAAVVAAGLSAAAPLVVERMDEQAVITDGTPDPSPPPGAPELTPAPPDIQTALTLEHLEDNFYRTGLQNFSEAAFAEAGFDATFFQNVKEIAKDEQTHVEFLTKALTGEESPSPLRGYMVRSVGGLISFSCPVDGGFTPVKECEYSFPVTDVKSFVLVSSILEGVGVTAYLGAAAQIMSGDILTAAGSILTVEARHSAFLRSALQESPFPQPFDVPLSLDEVFTLAAGFIVSCPADNPKLPVKAFPTLVLDPATPSPVVGGQYVTLLTPGYQLKPANGGTPIFGAWITVTGPIFVEAEPVNGGFSVEVPSEVNGQSYVVLTGCNETVTDDTVAAGPAIVEITQPLEE</sequence>
<dbReference type="InterPro" id="IPR052965">
    <property type="entry name" value="Pigment-catalase-like"/>
</dbReference>
<dbReference type="PANTHER" id="PTHR31694">
    <property type="entry name" value="DESICCATION-LIKE PROTEIN"/>
    <property type="match status" value="1"/>
</dbReference>
<protein>
    <submittedName>
        <fullName evidence="3">Uncharacterized protein</fullName>
    </submittedName>
</protein>
<dbReference type="EMBL" id="JAGHQL010000118">
    <property type="protein sequence ID" value="KAH0538199.1"/>
    <property type="molecule type" value="Genomic_DNA"/>
</dbReference>
<evidence type="ECO:0000256" key="1">
    <source>
        <dbReference type="SAM" id="MobiDB-lite"/>
    </source>
</evidence>
<dbReference type="InterPro" id="IPR009078">
    <property type="entry name" value="Ferritin-like_SF"/>
</dbReference>
<dbReference type="OrthoDB" id="1001765at2759"/>
<dbReference type="AlphaFoldDB" id="A0A9P8L347"/>
<reference evidence="3" key="1">
    <citation type="submission" date="2021-03" db="EMBL/GenBank/DDBJ databases">
        <title>Comparative genomics and phylogenomic investigation of the class Geoglossomycetes provide insights into ecological specialization and systematics.</title>
        <authorList>
            <person name="Melie T."/>
            <person name="Pirro S."/>
            <person name="Miller A.N."/>
            <person name="Quandt A."/>
        </authorList>
    </citation>
    <scope>NUCLEOTIDE SEQUENCE</scope>
    <source>
        <strain evidence="3">GBOQ0MN5Z8</strain>
    </source>
</reference>
<gene>
    <name evidence="3" type="ORF">FGG08_005168</name>
</gene>
<organism evidence="3 4">
    <name type="scientific">Glutinoglossum americanum</name>
    <dbReference type="NCBI Taxonomy" id="1670608"/>
    <lineage>
        <taxon>Eukaryota</taxon>
        <taxon>Fungi</taxon>
        <taxon>Dikarya</taxon>
        <taxon>Ascomycota</taxon>
        <taxon>Pezizomycotina</taxon>
        <taxon>Geoglossomycetes</taxon>
        <taxon>Geoglossales</taxon>
        <taxon>Geoglossaceae</taxon>
        <taxon>Glutinoglossum</taxon>
    </lineage>
</organism>
<dbReference type="PANTHER" id="PTHR31694:SF26">
    <property type="entry name" value="OS05G0151100 PROTEIN"/>
    <property type="match status" value="1"/>
</dbReference>
<feature type="signal peptide" evidence="2">
    <location>
        <begin position="1"/>
        <end position="19"/>
    </location>
</feature>
<accession>A0A9P8L347</accession>
<dbReference type="Pfam" id="PF13668">
    <property type="entry name" value="Ferritin_2"/>
    <property type="match status" value="2"/>
</dbReference>
<feature type="chain" id="PRO_5040167030" evidence="2">
    <location>
        <begin position="20"/>
        <end position="354"/>
    </location>
</feature>
<evidence type="ECO:0000313" key="4">
    <source>
        <dbReference type="Proteomes" id="UP000698800"/>
    </source>
</evidence>
<keyword evidence="2" id="KW-0732">Signal</keyword>
<feature type="compositionally biased region" description="Pro residues" evidence="1">
    <location>
        <begin position="39"/>
        <end position="53"/>
    </location>
</feature>
<comment type="caution">
    <text evidence="3">The sequence shown here is derived from an EMBL/GenBank/DDBJ whole genome shotgun (WGS) entry which is preliminary data.</text>
</comment>
<evidence type="ECO:0000256" key="2">
    <source>
        <dbReference type="SAM" id="SignalP"/>
    </source>
</evidence>
<proteinExistence type="predicted"/>
<dbReference type="Proteomes" id="UP000698800">
    <property type="component" value="Unassembled WGS sequence"/>
</dbReference>
<keyword evidence="4" id="KW-1185">Reference proteome</keyword>
<dbReference type="CDD" id="cd00657">
    <property type="entry name" value="Ferritin_like"/>
    <property type="match status" value="1"/>
</dbReference>
<feature type="region of interest" description="Disordered" evidence="1">
    <location>
        <begin position="33"/>
        <end position="53"/>
    </location>
</feature>
<dbReference type="SUPFAM" id="SSF47240">
    <property type="entry name" value="Ferritin-like"/>
    <property type="match status" value="1"/>
</dbReference>
<evidence type="ECO:0000313" key="3">
    <source>
        <dbReference type="EMBL" id="KAH0538199.1"/>
    </source>
</evidence>
<name>A0A9P8L347_9PEZI</name>